<gene>
    <name evidence="2" type="ORF">DSL92_01895</name>
</gene>
<feature type="compositionally biased region" description="Basic residues" evidence="1">
    <location>
        <begin position="205"/>
        <end position="245"/>
    </location>
</feature>
<dbReference type="EMBL" id="RXHI01000004">
    <property type="protein sequence ID" value="RUA23036.1"/>
    <property type="molecule type" value="Genomic_DNA"/>
</dbReference>
<evidence type="ECO:0000313" key="2">
    <source>
        <dbReference type="EMBL" id="RUA23036.1"/>
    </source>
</evidence>
<feature type="region of interest" description="Disordered" evidence="1">
    <location>
        <begin position="191"/>
        <end position="245"/>
    </location>
</feature>
<name>A0A432JL74_9GAMM</name>
<accession>A0A432JL74</accession>
<reference evidence="2" key="1">
    <citation type="submission" date="2018-12" db="EMBL/GenBank/DDBJ databases">
        <authorList>
            <person name="Jadhav K."/>
            <person name="Kushwaha B."/>
            <person name="Jadhav I."/>
        </authorList>
    </citation>
    <scope>NUCLEOTIDE SEQUENCE [LARGE SCALE GENOMIC DNA]</scope>
    <source>
        <strain evidence="2">SBS 10</strain>
    </source>
</reference>
<dbReference type="AlphaFoldDB" id="A0A432JL74"/>
<evidence type="ECO:0000256" key="1">
    <source>
        <dbReference type="SAM" id="MobiDB-lite"/>
    </source>
</evidence>
<protein>
    <submittedName>
        <fullName evidence="2">Uncharacterized protein</fullName>
    </submittedName>
</protein>
<proteinExistence type="predicted"/>
<organism evidence="2">
    <name type="scientific">Billgrantia gudaonensis</name>
    <dbReference type="NCBI Taxonomy" id="376427"/>
    <lineage>
        <taxon>Bacteria</taxon>
        <taxon>Pseudomonadati</taxon>
        <taxon>Pseudomonadota</taxon>
        <taxon>Gammaproteobacteria</taxon>
        <taxon>Oceanospirillales</taxon>
        <taxon>Halomonadaceae</taxon>
        <taxon>Billgrantia</taxon>
    </lineage>
</organism>
<sequence length="245" mass="26023">MTLIDIVAEAVAGVQRSMSCAIRLADARLSISSNTFIKRVAPLSVPAPAPPTIPTPWSAWRRATSPSSSSCISPSCGGATSRSSSSNWLLQRSGVPHLSPDAFRVVIVLVEVQGYTYEEVSRLLGVRAGLGALTPEPGARPAAEAALATSQKAWVSLPGHGGTSCAFPELSCGRDPNSSSTTSTVNWTPTQAEGYQASPGPVPRRFTRAPNSRKRLRGGSRHRILMSAPRLRRRGPASRPFRQGR</sequence>
<comment type="caution">
    <text evidence="2">The sequence shown here is derived from an EMBL/GenBank/DDBJ whole genome shotgun (WGS) entry which is preliminary data.</text>
</comment>